<protein>
    <submittedName>
        <fullName evidence="1">Uncharacterized protein</fullName>
    </submittedName>
</protein>
<name>A0ABD1CYE2_CULPP</name>
<dbReference type="AlphaFoldDB" id="A0ABD1CYE2"/>
<proteinExistence type="predicted"/>
<sequence>MSFLLDVTGTFEGHGVTPIEDPVELPSDDPLPMFPDPVELPPDVTGTFGGVTPIEDPAELSPDVTGTFGGLGVTPIEDPVELPSDDPPPVLPDPVELPPDVTGTFGGQGVVSDEDPAPIRFQVVISRRTGTGLTDVSSSGLTKRYFLRCTREIPFLQSPFQIPGFQFQVDQSSLLPIPCQFRVGQSDQRYFPMVLTQADRRYFRMIHCQVDCRYFQKFPYQADRRYFQMDHYPLSCQAGEYLLI</sequence>
<keyword evidence="2" id="KW-1185">Reference proteome</keyword>
<reference evidence="1 2" key="1">
    <citation type="submission" date="2024-05" db="EMBL/GenBank/DDBJ databases">
        <title>Culex pipiens pipiens assembly and annotation.</title>
        <authorList>
            <person name="Alout H."/>
            <person name="Durand T."/>
        </authorList>
    </citation>
    <scope>NUCLEOTIDE SEQUENCE [LARGE SCALE GENOMIC DNA]</scope>
    <source>
        <strain evidence="1">HA-2024</strain>
        <tissue evidence="1">Whole body</tissue>
    </source>
</reference>
<organism evidence="1 2">
    <name type="scientific">Culex pipiens pipiens</name>
    <name type="common">Northern house mosquito</name>
    <dbReference type="NCBI Taxonomy" id="38569"/>
    <lineage>
        <taxon>Eukaryota</taxon>
        <taxon>Metazoa</taxon>
        <taxon>Ecdysozoa</taxon>
        <taxon>Arthropoda</taxon>
        <taxon>Hexapoda</taxon>
        <taxon>Insecta</taxon>
        <taxon>Pterygota</taxon>
        <taxon>Neoptera</taxon>
        <taxon>Endopterygota</taxon>
        <taxon>Diptera</taxon>
        <taxon>Nematocera</taxon>
        <taxon>Culicoidea</taxon>
        <taxon>Culicidae</taxon>
        <taxon>Culicinae</taxon>
        <taxon>Culicini</taxon>
        <taxon>Culex</taxon>
        <taxon>Culex</taxon>
    </lineage>
</organism>
<evidence type="ECO:0000313" key="1">
    <source>
        <dbReference type="EMBL" id="KAL1381436.1"/>
    </source>
</evidence>
<accession>A0ABD1CYE2</accession>
<dbReference type="Proteomes" id="UP001562425">
    <property type="component" value="Unassembled WGS sequence"/>
</dbReference>
<evidence type="ECO:0000313" key="2">
    <source>
        <dbReference type="Proteomes" id="UP001562425"/>
    </source>
</evidence>
<gene>
    <name evidence="1" type="ORF">pipiens_013455</name>
</gene>
<comment type="caution">
    <text evidence="1">The sequence shown here is derived from an EMBL/GenBank/DDBJ whole genome shotgun (WGS) entry which is preliminary data.</text>
</comment>
<dbReference type="EMBL" id="JBEHCU010008630">
    <property type="protein sequence ID" value="KAL1381436.1"/>
    <property type="molecule type" value="Genomic_DNA"/>
</dbReference>